<organism evidence="2">
    <name type="scientific">marine metagenome</name>
    <dbReference type="NCBI Taxonomy" id="408172"/>
    <lineage>
        <taxon>unclassified sequences</taxon>
        <taxon>metagenomes</taxon>
        <taxon>ecological metagenomes</taxon>
    </lineage>
</organism>
<sequence length="58" mass="6964">MTSHRKLKEFVVGWLFNIMVVGTILILMIWLSKWEMPVDPEQDRLDSLKRESTKLQIY</sequence>
<evidence type="ECO:0000313" key="2">
    <source>
        <dbReference type="EMBL" id="SVC13814.1"/>
    </source>
</evidence>
<evidence type="ECO:0000256" key="1">
    <source>
        <dbReference type="SAM" id="Phobius"/>
    </source>
</evidence>
<keyword evidence="1" id="KW-0472">Membrane</keyword>
<dbReference type="AlphaFoldDB" id="A0A382JMZ0"/>
<dbReference type="EMBL" id="UINC01075535">
    <property type="protein sequence ID" value="SVC13814.1"/>
    <property type="molecule type" value="Genomic_DNA"/>
</dbReference>
<accession>A0A382JMZ0</accession>
<keyword evidence="1" id="KW-1133">Transmembrane helix</keyword>
<protein>
    <submittedName>
        <fullName evidence="2">Uncharacterized protein</fullName>
    </submittedName>
</protein>
<name>A0A382JMZ0_9ZZZZ</name>
<keyword evidence="1" id="KW-0812">Transmembrane</keyword>
<reference evidence="2" key="1">
    <citation type="submission" date="2018-05" db="EMBL/GenBank/DDBJ databases">
        <authorList>
            <person name="Lanie J.A."/>
            <person name="Ng W.-L."/>
            <person name="Kazmierczak K.M."/>
            <person name="Andrzejewski T.M."/>
            <person name="Davidsen T.M."/>
            <person name="Wayne K.J."/>
            <person name="Tettelin H."/>
            <person name="Glass J.I."/>
            <person name="Rusch D."/>
            <person name="Podicherti R."/>
            <person name="Tsui H.-C.T."/>
            <person name="Winkler M.E."/>
        </authorList>
    </citation>
    <scope>NUCLEOTIDE SEQUENCE</scope>
</reference>
<proteinExistence type="predicted"/>
<feature type="transmembrane region" description="Helical" evidence="1">
    <location>
        <begin position="12"/>
        <end position="31"/>
    </location>
</feature>
<gene>
    <name evidence="2" type="ORF">METZ01_LOCUS266668</name>
</gene>